<feature type="non-terminal residue" evidence="1">
    <location>
        <position position="1"/>
    </location>
</feature>
<evidence type="ECO:0000313" key="1">
    <source>
        <dbReference type="EMBL" id="GAG29197.1"/>
    </source>
</evidence>
<dbReference type="Gene3D" id="2.70.98.10">
    <property type="match status" value="1"/>
</dbReference>
<accession>X0X185</accession>
<gene>
    <name evidence="1" type="ORF">S01H1_73400</name>
</gene>
<dbReference type="EMBL" id="BARS01049043">
    <property type="protein sequence ID" value="GAG29197.1"/>
    <property type="molecule type" value="Genomic_DNA"/>
</dbReference>
<dbReference type="GO" id="GO:0030246">
    <property type="term" value="F:carbohydrate binding"/>
    <property type="evidence" value="ECO:0007669"/>
    <property type="project" value="InterPro"/>
</dbReference>
<dbReference type="InterPro" id="IPR014718">
    <property type="entry name" value="GH-type_carb-bd"/>
</dbReference>
<comment type="caution">
    <text evidence="1">The sequence shown here is derived from an EMBL/GenBank/DDBJ whole genome shotgun (WGS) entry which is preliminary data.</text>
</comment>
<organism evidence="1">
    <name type="scientific">marine sediment metagenome</name>
    <dbReference type="NCBI Taxonomy" id="412755"/>
    <lineage>
        <taxon>unclassified sequences</taxon>
        <taxon>metagenomes</taxon>
        <taxon>ecological metagenomes</taxon>
    </lineage>
</organism>
<reference evidence="1" key="1">
    <citation type="journal article" date="2014" name="Front. Microbiol.">
        <title>High frequency of phylogenetically diverse reductive dehalogenase-homologous genes in deep subseafloor sedimentary metagenomes.</title>
        <authorList>
            <person name="Kawai M."/>
            <person name="Futagami T."/>
            <person name="Toyoda A."/>
            <person name="Takaki Y."/>
            <person name="Nishi S."/>
            <person name="Hori S."/>
            <person name="Arai W."/>
            <person name="Tsubouchi T."/>
            <person name="Morono Y."/>
            <person name="Uchiyama I."/>
            <person name="Ito T."/>
            <person name="Fujiyama A."/>
            <person name="Inagaki F."/>
            <person name="Takami H."/>
        </authorList>
    </citation>
    <scope>NUCLEOTIDE SEQUENCE</scope>
    <source>
        <strain evidence="1">Expedition CK06-06</strain>
    </source>
</reference>
<name>X0X185_9ZZZZ</name>
<sequence>PSQRMKVGAEFTWPMAPGKDGGEVDLRVFPAVERSEDFTAYLVTGKGEWAWMTAVNPRRRLLCGYLWRAKDFPWLGDWEMNYDREAKPWSCRTLTRGLEFGLSPFAHGRDGMRSLGRLKDVPTLGVIGPHARRTARFYMFLAEVSENCAGVEKVERKKESISVRLRGTGETIVLSCK</sequence>
<protein>
    <recommendedName>
        <fullName evidence="2">DUF5107 domain-containing protein</fullName>
    </recommendedName>
</protein>
<dbReference type="AlphaFoldDB" id="X0X185"/>
<evidence type="ECO:0008006" key="2">
    <source>
        <dbReference type="Google" id="ProtNLM"/>
    </source>
</evidence>
<proteinExistence type="predicted"/>